<protein>
    <submittedName>
        <fullName evidence="4">BQ5605_C035g11457 protein</fullName>
    </submittedName>
</protein>
<evidence type="ECO:0000256" key="3">
    <source>
        <dbReference type="SAM" id="SignalP"/>
    </source>
</evidence>
<name>A0A2X0PAX0_9BASI</name>
<dbReference type="Gene3D" id="3.40.50.1110">
    <property type="entry name" value="SGNH hydrolase"/>
    <property type="match status" value="1"/>
</dbReference>
<gene>
    <name evidence="4" type="primary">BQ5605_C035g11457</name>
    <name evidence="4" type="ORF">BQ5605_C035G11457</name>
</gene>
<dbReference type="GO" id="GO:0016788">
    <property type="term" value="F:hydrolase activity, acting on ester bonds"/>
    <property type="evidence" value="ECO:0007669"/>
    <property type="project" value="InterPro"/>
</dbReference>
<evidence type="ECO:0000313" key="5">
    <source>
        <dbReference type="Proteomes" id="UP000249464"/>
    </source>
</evidence>
<proteinExistence type="predicted"/>
<organism evidence="4 5">
    <name type="scientific">Microbotryum silenes-dioicae</name>
    <dbReference type="NCBI Taxonomy" id="796604"/>
    <lineage>
        <taxon>Eukaryota</taxon>
        <taxon>Fungi</taxon>
        <taxon>Dikarya</taxon>
        <taxon>Basidiomycota</taxon>
        <taxon>Pucciniomycotina</taxon>
        <taxon>Microbotryomycetes</taxon>
        <taxon>Microbotryales</taxon>
        <taxon>Microbotryaceae</taxon>
        <taxon>Microbotryum</taxon>
    </lineage>
</organism>
<feature type="region of interest" description="Disordered" evidence="2">
    <location>
        <begin position="404"/>
        <end position="426"/>
    </location>
</feature>
<dbReference type="PANTHER" id="PTHR45648:SF22">
    <property type="entry name" value="GDSL LIPASE_ACYLHYDROLASE FAMILY PROTEIN (AFU_ORTHOLOGUE AFUA_4G14700)"/>
    <property type="match status" value="1"/>
</dbReference>
<dbReference type="PANTHER" id="PTHR45648">
    <property type="entry name" value="GDSL LIPASE/ACYLHYDROLASE FAMILY PROTEIN (AFU_ORTHOLOGUE AFUA_4G14700)"/>
    <property type="match status" value="1"/>
</dbReference>
<reference evidence="4 5" key="1">
    <citation type="submission" date="2016-11" db="EMBL/GenBank/DDBJ databases">
        <authorList>
            <person name="Jaros S."/>
            <person name="Januszkiewicz K."/>
            <person name="Wedrychowicz H."/>
        </authorList>
    </citation>
    <scope>NUCLEOTIDE SEQUENCE [LARGE SCALE GENOMIC DNA]</scope>
</reference>
<dbReference type="InterPro" id="IPR036514">
    <property type="entry name" value="SGNH_hydro_sf"/>
</dbReference>
<evidence type="ECO:0000256" key="2">
    <source>
        <dbReference type="SAM" id="MobiDB-lite"/>
    </source>
</evidence>
<dbReference type="Proteomes" id="UP000249464">
    <property type="component" value="Unassembled WGS sequence"/>
</dbReference>
<evidence type="ECO:0000313" key="4">
    <source>
        <dbReference type="EMBL" id="SGY98315.1"/>
    </source>
</evidence>
<dbReference type="Pfam" id="PF00657">
    <property type="entry name" value="Lipase_GDSL"/>
    <property type="match status" value="1"/>
</dbReference>
<evidence type="ECO:0000256" key="1">
    <source>
        <dbReference type="ARBA" id="ARBA00022801"/>
    </source>
</evidence>
<dbReference type="InterPro" id="IPR001087">
    <property type="entry name" value="GDSL"/>
</dbReference>
<dbReference type="AlphaFoldDB" id="A0A2X0PAX0"/>
<accession>A0A2X0PAX0</accession>
<dbReference type="InterPro" id="IPR051058">
    <property type="entry name" value="GDSL_Est/Lipase"/>
</dbReference>
<keyword evidence="1" id="KW-0378">Hydrolase</keyword>
<feature type="signal peptide" evidence="3">
    <location>
        <begin position="1"/>
        <end position="23"/>
    </location>
</feature>
<dbReference type="STRING" id="796604.A0A2X0PAX0"/>
<dbReference type="SUPFAM" id="SSF52266">
    <property type="entry name" value="SGNH hydrolase"/>
    <property type="match status" value="1"/>
</dbReference>
<keyword evidence="3" id="KW-0732">Signal</keyword>
<dbReference type="EMBL" id="FQNC01000064">
    <property type="protein sequence ID" value="SGY98315.1"/>
    <property type="molecule type" value="Genomic_DNA"/>
</dbReference>
<sequence>MLSRAGAITRIAAVLLLPLTVRAATSNLNLDTINTIFSFGVYSLTTTGYNIVTQPLVLDTKLLSGLMDLDKTTIKASISGGRAWVQYFAENSTNASTSYYNFASLATDVVSTSRAGATVDNSIVYSNGAVDFVNQVVAWKTYFNSTNSPYSWSPSTSLFTIWFGNDDLYNLIASGQDFKQFQSAIMTALDTLVGQLYAAGAKNVALMDIPALYHSPLAAYTNGEAILQDDISYWNDRLQAYASNLADRYSGIQAYYISSESFTNVLIASPEKYGFVNNATSCSAYSTIVFNPNATDIAACGVPMFQYIWKDFWRPTWPVHELFAKNVASVLSKNSSTIGDNTPSVNAGLVAQNITTTTSSIAPTATATAVVSSESSLATTATTMASPADSSAAEGLSTTAVVTPSKTAPTPSLIPQASGQGQNLTSASEAGVTSPMVFALVTALAALFMNSFL</sequence>
<feature type="chain" id="PRO_5016007791" evidence="3">
    <location>
        <begin position="24"/>
        <end position="453"/>
    </location>
</feature>
<keyword evidence="5" id="KW-1185">Reference proteome</keyword>